<dbReference type="InterPro" id="IPR029063">
    <property type="entry name" value="SAM-dependent_MTases_sf"/>
</dbReference>
<sequence>MADSPATQPASPPAVSSSATTAAADTAPLTAPAPDNAPTSPSAPADDATEDPENPDALEAEADDGSSVDDHISAYSASLASSVVDYPIEHGRRYHAYRSGAYFMPNDESEMDRLDLSHATAVKLMGNRHYLAPLDKEKVHNILDIGTGTGIWAIEMGDIFPNAEIYGNDLSPIQPEWVPPNVKFEVDDVESPWLDDRRYDYIFCRFMFGSVKDWPKLVKSIYDNLNPGGHAEFIDITSEYYSPDGTLKEEHATRKWNKTLVDAINSMGREISPGPKLEGWVKDAGFENISHNKYLVPVGPWAKDPHYKEIGFMNLMQALKGLEGFTMRIFTGVLGWTREEVEVHLVDVRKELKALHTFHAQYDLHVVYGQKPLAEEAS</sequence>
<reference evidence="3 4" key="1">
    <citation type="submission" date="2018-11" db="EMBL/GenBank/DDBJ databases">
        <title>Genome sequence and assembly of Colletotrichum spinosum.</title>
        <authorList>
            <person name="Gan P."/>
            <person name="Shirasu K."/>
        </authorList>
    </citation>
    <scope>NUCLEOTIDE SEQUENCE [LARGE SCALE GENOMIC DNA]</scope>
    <source>
        <strain evidence="3 4">CBS 515.97</strain>
    </source>
</reference>
<dbReference type="CDD" id="cd02440">
    <property type="entry name" value="AdoMet_MTases"/>
    <property type="match status" value="1"/>
</dbReference>
<dbReference type="Pfam" id="PF13489">
    <property type="entry name" value="Methyltransf_23"/>
    <property type="match status" value="1"/>
</dbReference>
<feature type="region of interest" description="Disordered" evidence="2">
    <location>
        <begin position="1"/>
        <end position="69"/>
    </location>
</feature>
<dbReference type="GO" id="GO:0008168">
    <property type="term" value="F:methyltransferase activity"/>
    <property type="evidence" value="ECO:0007669"/>
    <property type="project" value="TreeGrafter"/>
</dbReference>
<evidence type="ECO:0000313" key="4">
    <source>
        <dbReference type="Proteomes" id="UP000295083"/>
    </source>
</evidence>
<proteinExistence type="inferred from homology"/>
<dbReference type="Gene3D" id="3.40.50.150">
    <property type="entry name" value="Vaccinia Virus protein VP39"/>
    <property type="match status" value="1"/>
</dbReference>
<dbReference type="Proteomes" id="UP000295083">
    <property type="component" value="Unassembled WGS sequence"/>
</dbReference>
<protein>
    <submittedName>
        <fullName evidence="3">Secondary metabolism regulator LAE1</fullName>
    </submittedName>
</protein>
<keyword evidence="4" id="KW-1185">Reference proteome</keyword>
<comment type="caution">
    <text evidence="3">The sequence shown here is derived from an EMBL/GenBank/DDBJ whole genome shotgun (WGS) entry which is preliminary data.</text>
</comment>
<dbReference type="SUPFAM" id="SSF53335">
    <property type="entry name" value="S-adenosyl-L-methionine-dependent methyltransferases"/>
    <property type="match status" value="1"/>
</dbReference>
<evidence type="ECO:0000256" key="2">
    <source>
        <dbReference type="SAM" id="MobiDB-lite"/>
    </source>
</evidence>
<evidence type="ECO:0000256" key="1">
    <source>
        <dbReference type="ARBA" id="ARBA00038158"/>
    </source>
</evidence>
<dbReference type="PANTHER" id="PTHR43591:SF24">
    <property type="entry name" value="2-METHOXY-6-POLYPRENYL-1,4-BENZOQUINOL METHYLASE, MITOCHONDRIAL"/>
    <property type="match status" value="1"/>
</dbReference>
<evidence type="ECO:0000313" key="3">
    <source>
        <dbReference type="EMBL" id="TDZ30451.1"/>
    </source>
</evidence>
<name>A0A4R8PX44_9PEZI</name>
<comment type="similarity">
    <text evidence="1">Belongs to the methyltransferase superfamily. LaeA methyltransferase family.</text>
</comment>
<gene>
    <name evidence="3" type="ORF">C8035_v002459</name>
</gene>
<dbReference type="AlphaFoldDB" id="A0A4R8PX44"/>
<feature type="compositionally biased region" description="Acidic residues" evidence="2">
    <location>
        <begin position="47"/>
        <end position="67"/>
    </location>
</feature>
<organism evidence="3 4">
    <name type="scientific">Colletotrichum spinosum</name>
    <dbReference type="NCBI Taxonomy" id="1347390"/>
    <lineage>
        <taxon>Eukaryota</taxon>
        <taxon>Fungi</taxon>
        <taxon>Dikarya</taxon>
        <taxon>Ascomycota</taxon>
        <taxon>Pezizomycotina</taxon>
        <taxon>Sordariomycetes</taxon>
        <taxon>Hypocreomycetidae</taxon>
        <taxon>Glomerellales</taxon>
        <taxon>Glomerellaceae</taxon>
        <taxon>Colletotrichum</taxon>
        <taxon>Colletotrichum orbiculare species complex</taxon>
    </lineage>
</organism>
<accession>A0A4R8PX44</accession>
<dbReference type="EMBL" id="QAPG01000130">
    <property type="protein sequence ID" value="TDZ30451.1"/>
    <property type="molecule type" value="Genomic_DNA"/>
</dbReference>
<dbReference type="PANTHER" id="PTHR43591">
    <property type="entry name" value="METHYLTRANSFERASE"/>
    <property type="match status" value="1"/>
</dbReference>
<feature type="compositionally biased region" description="Low complexity" evidence="2">
    <location>
        <begin position="1"/>
        <end position="46"/>
    </location>
</feature>